<dbReference type="SUPFAM" id="SSF46785">
    <property type="entry name" value="Winged helix' DNA-binding domain"/>
    <property type="match status" value="1"/>
</dbReference>
<evidence type="ECO:0000259" key="4">
    <source>
        <dbReference type="PROSITE" id="PS50949"/>
    </source>
</evidence>
<dbReference type="Proteomes" id="UP000480681">
    <property type="component" value="Unassembled WGS sequence"/>
</dbReference>
<feature type="domain" description="HTH gntR-type" evidence="4">
    <location>
        <begin position="14"/>
        <end position="82"/>
    </location>
</feature>
<dbReference type="PANTHER" id="PTHR43537">
    <property type="entry name" value="TRANSCRIPTIONAL REGULATOR, GNTR FAMILY"/>
    <property type="match status" value="1"/>
</dbReference>
<dbReference type="RefSeq" id="WP_163148811.1">
    <property type="nucleotide sequence ID" value="NZ_JAAIKZ010000022.1"/>
</dbReference>
<dbReference type="Gene3D" id="1.10.10.10">
    <property type="entry name" value="Winged helix-like DNA-binding domain superfamily/Winged helix DNA-binding domain"/>
    <property type="match status" value="1"/>
</dbReference>
<keyword evidence="1" id="KW-0805">Transcription regulation</keyword>
<dbReference type="InterPro" id="IPR036388">
    <property type="entry name" value="WH-like_DNA-bd_sf"/>
</dbReference>
<keyword evidence="3" id="KW-0804">Transcription</keyword>
<dbReference type="AlphaFoldDB" id="A0AAW9YDB4"/>
<dbReference type="PANTHER" id="PTHR43537:SF5">
    <property type="entry name" value="UXU OPERON TRANSCRIPTIONAL REGULATOR"/>
    <property type="match status" value="1"/>
</dbReference>
<dbReference type="PRINTS" id="PR00035">
    <property type="entry name" value="HTHGNTR"/>
</dbReference>
<dbReference type="InterPro" id="IPR011711">
    <property type="entry name" value="GntR_C"/>
</dbReference>
<gene>
    <name evidence="5" type="ORF">G4911_14080</name>
</gene>
<name>A0AAW9YDB4_9GAMM</name>
<dbReference type="EMBL" id="JAAIKZ010000022">
    <property type="protein sequence ID" value="NEX75848.1"/>
    <property type="molecule type" value="Genomic_DNA"/>
</dbReference>
<dbReference type="InterPro" id="IPR008920">
    <property type="entry name" value="TF_FadR/GntR_C"/>
</dbReference>
<dbReference type="SMART" id="SM00895">
    <property type="entry name" value="FCD"/>
    <property type="match status" value="1"/>
</dbReference>
<dbReference type="GO" id="GO:0003677">
    <property type="term" value="F:DNA binding"/>
    <property type="evidence" value="ECO:0007669"/>
    <property type="project" value="UniProtKB-KW"/>
</dbReference>
<dbReference type="CDD" id="cd07377">
    <property type="entry name" value="WHTH_GntR"/>
    <property type="match status" value="1"/>
</dbReference>
<sequence>MNFDVHHIQPLKKQKLSDHVCEELERLIANGSLQEGDYFPSERELMEMFQVGRPSVREALQKLQQKGLAEINSGEKAKVSTPGIHTFTGHLSGIALSLLSQDDERQQFERIRQLFEIAIVREAAINISDAELKQLHIILKKTKAEINDPVLFAKNDVNFHSAIIDCLKAPIISSMYESFINWLIKARSKLSSSELREQSYEHHYRIVNALAQHNPDLAESEMRAHLSYVDAQVKRLNI</sequence>
<reference evidence="5 6" key="1">
    <citation type="submission" date="2020-02" db="EMBL/GenBank/DDBJ databases">
        <title>Genome sequencing of Aeromonas rivipollensis.</title>
        <authorList>
            <person name="Fono-Tamo Ubani E.K."/>
            <person name="Lekota K.E."/>
        </authorList>
    </citation>
    <scope>NUCLEOTIDE SEQUENCE [LARGE SCALE GENOMIC DNA]</scope>
    <source>
        <strain evidence="5 6">G87</strain>
    </source>
</reference>
<dbReference type="GO" id="GO:0003700">
    <property type="term" value="F:DNA-binding transcription factor activity"/>
    <property type="evidence" value="ECO:0007669"/>
    <property type="project" value="InterPro"/>
</dbReference>
<accession>A0AAW9YDB4</accession>
<comment type="caution">
    <text evidence="5">The sequence shown here is derived from an EMBL/GenBank/DDBJ whole genome shotgun (WGS) entry which is preliminary data.</text>
</comment>
<keyword evidence="2" id="KW-0238">DNA-binding</keyword>
<dbReference type="Pfam" id="PF00392">
    <property type="entry name" value="GntR"/>
    <property type="match status" value="1"/>
</dbReference>
<evidence type="ECO:0000313" key="6">
    <source>
        <dbReference type="Proteomes" id="UP000480681"/>
    </source>
</evidence>
<evidence type="ECO:0000313" key="5">
    <source>
        <dbReference type="EMBL" id="NEX75848.1"/>
    </source>
</evidence>
<organism evidence="5 6">
    <name type="scientific">Aeromonas rivipollensis</name>
    <dbReference type="NCBI Taxonomy" id="948519"/>
    <lineage>
        <taxon>Bacteria</taxon>
        <taxon>Pseudomonadati</taxon>
        <taxon>Pseudomonadota</taxon>
        <taxon>Gammaproteobacteria</taxon>
        <taxon>Aeromonadales</taxon>
        <taxon>Aeromonadaceae</taxon>
        <taxon>Aeromonas</taxon>
    </lineage>
</organism>
<proteinExistence type="predicted"/>
<dbReference type="Gene3D" id="1.20.120.530">
    <property type="entry name" value="GntR ligand-binding domain-like"/>
    <property type="match status" value="1"/>
</dbReference>
<evidence type="ECO:0000256" key="1">
    <source>
        <dbReference type="ARBA" id="ARBA00023015"/>
    </source>
</evidence>
<protein>
    <submittedName>
        <fullName evidence="5">FCD domain-containing protein</fullName>
    </submittedName>
</protein>
<dbReference type="InterPro" id="IPR036390">
    <property type="entry name" value="WH_DNA-bd_sf"/>
</dbReference>
<dbReference type="SMART" id="SM00345">
    <property type="entry name" value="HTH_GNTR"/>
    <property type="match status" value="1"/>
</dbReference>
<dbReference type="PROSITE" id="PS50949">
    <property type="entry name" value="HTH_GNTR"/>
    <property type="match status" value="1"/>
</dbReference>
<dbReference type="Pfam" id="PF07729">
    <property type="entry name" value="FCD"/>
    <property type="match status" value="1"/>
</dbReference>
<evidence type="ECO:0000256" key="2">
    <source>
        <dbReference type="ARBA" id="ARBA00023125"/>
    </source>
</evidence>
<dbReference type="InterPro" id="IPR000524">
    <property type="entry name" value="Tscrpt_reg_HTH_GntR"/>
</dbReference>
<dbReference type="SUPFAM" id="SSF48008">
    <property type="entry name" value="GntR ligand-binding domain-like"/>
    <property type="match status" value="1"/>
</dbReference>
<evidence type="ECO:0000256" key="3">
    <source>
        <dbReference type="ARBA" id="ARBA00023163"/>
    </source>
</evidence>